<feature type="compositionally biased region" description="Polar residues" evidence="1">
    <location>
        <begin position="280"/>
        <end position="295"/>
    </location>
</feature>
<reference evidence="2" key="1">
    <citation type="submission" date="2020-11" db="EMBL/GenBank/DDBJ databases">
        <authorList>
            <person name="Tran Van P."/>
        </authorList>
    </citation>
    <scope>NUCLEOTIDE SEQUENCE</scope>
</reference>
<sequence>MLPALVGALLSCWTRLPMTEISRFKSWLGVLRVPNLVGDFKDTINYGAQRFQISDAGMKSPWDVFLPIKEQIKVPNLVGDFKDTINYGAQRFQISDAGMKSPWDVFLPIKEQIKDETDTSNSVDEIVKTEIKLYDSSLGIMNSNMDPVDKSKIKLEQDQSTSSSEISQSNILAQTGSDFPHEGGRKCNTENCTKKADEDIVFHMEAERNVKLQDVLNRLRQEAIVLYTEAERNLCMELCLLYHENRLQTTLIVYRASRVPVTEPLGPATLRYGESSCTHDVSTDVTESHNATDSLIHSAPDSPSLHATDSSSHSTPDSSSHSAPDSSSPSAPDTY</sequence>
<protein>
    <submittedName>
        <fullName evidence="2">Uncharacterized protein</fullName>
    </submittedName>
</protein>
<accession>A0A7R9F9Y3</accession>
<dbReference type="EMBL" id="OD571913">
    <property type="protein sequence ID" value="CAD7449528.1"/>
    <property type="molecule type" value="Genomic_DNA"/>
</dbReference>
<organism evidence="2">
    <name type="scientific">Timema bartmani</name>
    <dbReference type="NCBI Taxonomy" id="61472"/>
    <lineage>
        <taxon>Eukaryota</taxon>
        <taxon>Metazoa</taxon>
        <taxon>Ecdysozoa</taxon>
        <taxon>Arthropoda</taxon>
        <taxon>Hexapoda</taxon>
        <taxon>Insecta</taxon>
        <taxon>Pterygota</taxon>
        <taxon>Neoptera</taxon>
        <taxon>Polyneoptera</taxon>
        <taxon>Phasmatodea</taxon>
        <taxon>Timematodea</taxon>
        <taxon>Timematoidea</taxon>
        <taxon>Timematidae</taxon>
        <taxon>Timema</taxon>
    </lineage>
</organism>
<gene>
    <name evidence="2" type="ORF">TBIB3V08_LOCUS11802</name>
</gene>
<name>A0A7R9F9Y3_9NEOP</name>
<dbReference type="AlphaFoldDB" id="A0A7R9F9Y3"/>
<feature type="region of interest" description="Disordered" evidence="1">
    <location>
        <begin position="280"/>
        <end position="335"/>
    </location>
</feature>
<feature type="compositionally biased region" description="Low complexity" evidence="1">
    <location>
        <begin position="306"/>
        <end position="335"/>
    </location>
</feature>
<proteinExistence type="predicted"/>
<evidence type="ECO:0000313" key="2">
    <source>
        <dbReference type="EMBL" id="CAD7449528.1"/>
    </source>
</evidence>
<evidence type="ECO:0000256" key="1">
    <source>
        <dbReference type="SAM" id="MobiDB-lite"/>
    </source>
</evidence>